<evidence type="ECO:0000256" key="1">
    <source>
        <dbReference type="SAM" id="Phobius"/>
    </source>
</evidence>
<dbReference type="PANTHER" id="PTHR30092:SF0">
    <property type="entry name" value="INNER MEMBRANE PROTEIN CRED"/>
    <property type="match status" value="1"/>
</dbReference>
<feature type="transmembrane region" description="Helical" evidence="1">
    <location>
        <begin position="360"/>
        <end position="378"/>
    </location>
</feature>
<reference evidence="2" key="1">
    <citation type="submission" date="2022-10" db="EMBL/GenBank/DDBJ databases">
        <title>Gaoshiqiia sediminis gen. nov., sp. nov., isolated from coastal sediment.</title>
        <authorList>
            <person name="Yu W.X."/>
            <person name="Mu D.S."/>
            <person name="Du J.Z."/>
            <person name="Liang Y.Q."/>
        </authorList>
    </citation>
    <scope>NUCLEOTIDE SEQUENCE</scope>
    <source>
        <strain evidence="2">A06</strain>
    </source>
</reference>
<feature type="transmembrane region" description="Helical" evidence="1">
    <location>
        <begin position="335"/>
        <end position="354"/>
    </location>
</feature>
<comment type="caution">
    <text evidence="2">The sequence shown here is derived from an EMBL/GenBank/DDBJ whole genome shotgun (WGS) entry which is preliminary data.</text>
</comment>
<organism evidence="2 3">
    <name type="scientific">Gaoshiqia sediminis</name>
    <dbReference type="NCBI Taxonomy" id="2986998"/>
    <lineage>
        <taxon>Bacteria</taxon>
        <taxon>Pseudomonadati</taxon>
        <taxon>Bacteroidota</taxon>
        <taxon>Bacteroidia</taxon>
        <taxon>Marinilabiliales</taxon>
        <taxon>Prolixibacteraceae</taxon>
        <taxon>Gaoshiqia</taxon>
    </lineage>
</organism>
<sequence length="439" mass="50147">MKTQEFIEQKVKSQGFRMSVKLITIAIIVLFLLIPKFMIMELIRERKMTADAAQLEVANSWSNQQIVRGPMLTIPYTEQVLDKDGETVQEIVREYHLLPKTLRVEGELFPKKLNRSIYQSIVYESSLQLSGAFEKPDLSGLSIKPENIEWEKAKLEIAISDLRGISSVVELKWNTETIPFSPGMQNRILGSNGISLQLPDSSIQSMPANFQIDLKLKGSNSIAFAPVGETTDVHLQSAWNDPSFQGQFLPIDRNINKDGFTADWKVLNYNRDFPQSWIDNAYDIKSSDFGVSLINMADHYQKNERSAKYAIMIVLLIFLSFFLNEMLTKQRVHPFQYILVGFSILIFYLLLLSFSEHVGFNLAYLVASMSVILLVLIYSRSFLKTWGNSLALTAILSISFLFIFILLQLESFALLVGSVGLFVMLAMTMYFTRKINWYE</sequence>
<evidence type="ECO:0000313" key="3">
    <source>
        <dbReference type="Proteomes" id="UP001163821"/>
    </source>
</evidence>
<dbReference type="PANTHER" id="PTHR30092">
    <property type="entry name" value="INNER MEMBRANE PROTEIN CRED"/>
    <property type="match status" value="1"/>
</dbReference>
<feature type="transmembrane region" description="Helical" evidence="1">
    <location>
        <begin position="413"/>
        <end position="432"/>
    </location>
</feature>
<keyword evidence="1" id="KW-0812">Transmembrane</keyword>
<keyword evidence="3" id="KW-1185">Reference proteome</keyword>
<proteinExistence type="predicted"/>
<dbReference type="Proteomes" id="UP001163821">
    <property type="component" value="Unassembled WGS sequence"/>
</dbReference>
<gene>
    <name evidence="2" type="primary">creD</name>
    <name evidence="2" type="ORF">N2K84_09420</name>
</gene>
<feature type="transmembrane region" description="Helical" evidence="1">
    <location>
        <begin position="306"/>
        <end position="323"/>
    </location>
</feature>
<dbReference type="RefSeq" id="WP_282591548.1">
    <property type="nucleotide sequence ID" value="NZ_JAPAAF010000010.1"/>
</dbReference>
<dbReference type="PIRSF" id="PIRSF004548">
    <property type="entry name" value="CreD"/>
    <property type="match status" value="1"/>
</dbReference>
<dbReference type="AlphaFoldDB" id="A0AA41Y3U1"/>
<dbReference type="NCBIfam" id="NF008712">
    <property type="entry name" value="PRK11715.1-1"/>
    <property type="match status" value="1"/>
</dbReference>
<feature type="transmembrane region" description="Helical" evidence="1">
    <location>
        <begin position="390"/>
        <end position="407"/>
    </location>
</feature>
<keyword evidence="1" id="KW-0472">Membrane</keyword>
<evidence type="ECO:0000313" key="2">
    <source>
        <dbReference type="EMBL" id="MCW0482946.1"/>
    </source>
</evidence>
<dbReference type="InterPro" id="IPR010364">
    <property type="entry name" value="Uncharacterised_IM_CreD"/>
</dbReference>
<dbReference type="EMBL" id="JAPAAF010000010">
    <property type="protein sequence ID" value="MCW0482946.1"/>
    <property type="molecule type" value="Genomic_DNA"/>
</dbReference>
<feature type="transmembrane region" description="Helical" evidence="1">
    <location>
        <begin position="20"/>
        <end position="39"/>
    </location>
</feature>
<dbReference type="Pfam" id="PF06123">
    <property type="entry name" value="CreD"/>
    <property type="match status" value="1"/>
</dbReference>
<protein>
    <submittedName>
        <fullName evidence="2">Cell envelope integrity protein CreD</fullName>
    </submittedName>
</protein>
<name>A0AA41Y3U1_9BACT</name>
<accession>A0AA41Y3U1</accession>
<keyword evidence="1" id="KW-1133">Transmembrane helix</keyword>
<dbReference type="GO" id="GO:0005886">
    <property type="term" value="C:plasma membrane"/>
    <property type="evidence" value="ECO:0007669"/>
    <property type="project" value="TreeGrafter"/>
</dbReference>